<proteinExistence type="predicted"/>
<dbReference type="EMBL" id="JACJVR010000096">
    <property type="protein sequence ID" value="MBB6694495.1"/>
    <property type="molecule type" value="Genomic_DNA"/>
</dbReference>
<gene>
    <name evidence="3" type="ORF">H7B90_24170</name>
</gene>
<dbReference type="PANTHER" id="PTHR41247">
    <property type="entry name" value="HTH-TYPE TRANSCRIPTIONAL REPRESSOR YCNK"/>
    <property type="match status" value="1"/>
</dbReference>
<keyword evidence="4" id="KW-1185">Reference proteome</keyword>
<dbReference type="Gene3D" id="3.30.70.2050">
    <property type="match status" value="1"/>
</dbReference>
<feature type="chain" id="PRO_5039181018" evidence="2">
    <location>
        <begin position="21"/>
        <end position="193"/>
    </location>
</feature>
<feature type="region of interest" description="Disordered" evidence="1">
    <location>
        <begin position="174"/>
        <end position="193"/>
    </location>
</feature>
<name>A0A841U1T0_9BACL</name>
<evidence type="ECO:0000313" key="3">
    <source>
        <dbReference type="EMBL" id="MBB6694495.1"/>
    </source>
</evidence>
<protein>
    <submittedName>
        <fullName evidence="3">Nitrous oxide reductase accessory protein NosL</fullName>
    </submittedName>
</protein>
<dbReference type="Proteomes" id="UP000553776">
    <property type="component" value="Unassembled WGS sequence"/>
</dbReference>
<sequence>MSKKTSFLILFVIALSLALSGCGQTKYEPVAIDENVDKCPVCNMAVADDQFATEIILKNKKALKFDDLGDLHVWREQNGTDDIGEQFVRDYHTKEWVKLSEATYVFDRSIRTPMAFNVISFKEKKDAEAFVAELGKGQILTAKELESHKWEPNEEMMKAMMSEHADAMKGMMDGGDDAHEGGMSMGTGAESGE</sequence>
<comment type="caution">
    <text evidence="3">The sequence shown here is derived from an EMBL/GenBank/DDBJ whole genome shotgun (WGS) entry which is preliminary data.</text>
</comment>
<accession>A0A841U1T0</accession>
<dbReference type="InterPro" id="IPR008719">
    <property type="entry name" value="N2O_reductase_NosL"/>
</dbReference>
<dbReference type="PANTHER" id="PTHR41247:SF1">
    <property type="entry name" value="HTH-TYPE TRANSCRIPTIONAL REPRESSOR YCNK"/>
    <property type="match status" value="1"/>
</dbReference>
<evidence type="ECO:0000256" key="1">
    <source>
        <dbReference type="SAM" id="MobiDB-lite"/>
    </source>
</evidence>
<feature type="signal peptide" evidence="2">
    <location>
        <begin position="1"/>
        <end position="20"/>
    </location>
</feature>
<evidence type="ECO:0000313" key="4">
    <source>
        <dbReference type="Proteomes" id="UP000553776"/>
    </source>
</evidence>
<organism evidence="3 4">
    <name type="scientific">Cohnella xylanilytica</name>
    <dbReference type="NCBI Taxonomy" id="557555"/>
    <lineage>
        <taxon>Bacteria</taxon>
        <taxon>Bacillati</taxon>
        <taxon>Bacillota</taxon>
        <taxon>Bacilli</taxon>
        <taxon>Bacillales</taxon>
        <taxon>Paenibacillaceae</taxon>
        <taxon>Cohnella</taxon>
    </lineage>
</organism>
<dbReference type="Pfam" id="PF05573">
    <property type="entry name" value="NosL"/>
    <property type="match status" value="1"/>
</dbReference>
<evidence type="ECO:0000256" key="2">
    <source>
        <dbReference type="SAM" id="SignalP"/>
    </source>
</evidence>
<feature type="compositionally biased region" description="Gly residues" evidence="1">
    <location>
        <begin position="183"/>
        <end position="193"/>
    </location>
</feature>
<keyword evidence="2" id="KW-0732">Signal</keyword>
<dbReference type="SUPFAM" id="SSF160387">
    <property type="entry name" value="NosL/MerB-like"/>
    <property type="match status" value="1"/>
</dbReference>
<reference evidence="3 4" key="1">
    <citation type="submission" date="2020-08" db="EMBL/GenBank/DDBJ databases">
        <title>Cohnella phylogeny.</title>
        <authorList>
            <person name="Dunlap C."/>
        </authorList>
    </citation>
    <scope>NUCLEOTIDE SEQUENCE [LARGE SCALE GENOMIC DNA]</scope>
    <source>
        <strain evidence="3 4">DSM 25239</strain>
    </source>
</reference>
<dbReference type="RefSeq" id="WP_185138460.1">
    <property type="nucleotide sequence ID" value="NZ_JACJVR010000096.1"/>
</dbReference>
<dbReference type="PROSITE" id="PS51257">
    <property type="entry name" value="PROKAR_LIPOPROTEIN"/>
    <property type="match status" value="1"/>
</dbReference>
<dbReference type="AlphaFoldDB" id="A0A841U1T0"/>